<feature type="transmembrane region" description="Helical" evidence="2">
    <location>
        <begin position="346"/>
        <end position="370"/>
    </location>
</feature>
<evidence type="ECO:0000256" key="1">
    <source>
        <dbReference type="SAM" id="MobiDB-lite"/>
    </source>
</evidence>
<dbReference type="Gene3D" id="3.60.40.10">
    <property type="entry name" value="PPM-type phosphatase domain"/>
    <property type="match status" value="1"/>
</dbReference>
<dbReference type="RefSeq" id="WP_239018388.1">
    <property type="nucleotide sequence ID" value="NZ_OMOH01000003.1"/>
</dbReference>
<dbReference type="Proteomes" id="UP000265962">
    <property type="component" value="Unassembled WGS sequence"/>
</dbReference>
<gene>
    <name evidence="4" type="ORF">PROPJV5_0805</name>
</gene>
<dbReference type="Pfam" id="PF13672">
    <property type="entry name" value="PP2C_2"/>
    <property type="match status" value="1"/>
</dbReference>
<dbReference type="InterPro" id="IPR015655">
    <property type="entry name" value="PP2C"/>
</dbReference>
<keyword evidence="2" id="KW-0472">Membrane</keyword>
<dbReference type="PROSITE" id="PS51746">
    <property type="entry name" value="PPM_2"/>
    <property type="match status" value="1"/>
</dbReference>
<accession>A0A375HZE7</accession>
<keyword evidence="5" id="KW-1185">Reference proteome</keyword>
<evidence type="ECO:0000313" key="4">
    <source>
        <dbReference type="EMBL" id="SPF67852.1"/>
    </source>
</evidence>
<reference evidence="5" key="1">
    <citation type="submission" date="2018-02" db="EMBL/GenBank/DDBJ databases">
        <authorList>
            <person name="Hornung B."/>
        </authorList>
    </citation>
    <scope>NUCLEOTIDE SEQUENCE [LARGE SCALE GENOMIC DNA]</scope>
</reference>
<dbReference type="InterPro" id="IPR036457">
    <property type="entry name" value="PPM-type-like_dom_sf"/>
</dbReference>
<name>A0A375HZE7_9ACTN</name>
<sequence>MTDSQTSKKLDEDLVPTNTRVPAVDVPAAGAGRRFSLDVSAHSEIGLVRKNNQDSAYTSPTMIVVADGMGGAAAGDLASAATIQELARADTPHEGEQMLEVMAGILTKANDQLADLISSDPELDGMGTTVCGAMFSGTQLGLAHIGDSRGYLLRDGTLSRLTHDHSWVQSLLDDGKITSEEAASHPHRSLLLKVLNGQPVHEPDLQLVDVQAGDRLLFCSDGLCGLVDDRHIRRLLRERTPADAVEALTQAAHEAGGYDNITIIVADVVPQSAELDARPGSMIGAAATVEVPKIEPPAGAGETTTVLGVSGTRTVSLDPDGPELIDPDAREDVRYSPMIGKRRRHWSVIISVIVALIVLVGGLLVAWRYATDQYYIAPSDEHVAIYKGIPDTIAGHNFGELVEERDTLVSDLPVYYRQRVNDAEIKADTIEQAREQVDYLDELARACIAKRAESTPGATPSNGQGDGTADPSEAPSASPSTSVPVSIPASASVDPEDCG</sequence>
<dbReference type="GO" id="GO:0004722">
    <property type="term" value="F:protein serine/threonine phosphatase activity"/>
    <property type="evidence" value="ECO:0007669"/>
    <property type="project" value="InterPro"/>
</dbReference>
<dbReference type="SMART" id="SM00331">
    <property type="entry name" value="PP2C_SIG"/>
    <property type="match status" value="1"/>
</dbReference>
<dbReference type="EMBL" id="OMOH01000003">
    <property type="protein sequence ID" value="SPF67852.1"/>
    <property type="molecule type" value="Genomic_DNA"/>
</dbReference>
<proteinExistence type="predicted"/>
<dbReference type="SMART" id="SM00332">
    <property type="entry name" value="PP2Cc"/>
    <property type="match status" value="1"/>
</dbReference>
<evidence type="ECO:0000313" key="5">
    <source>
        <dbReference type="Proteomes" id="UP000265962"/>
    </source>
</evidence>
<organism evidence="4 5">
    <name type="scientific">Propionibacterium ruminifibrarum</name>
    <dbReference type="NCBI Taxonomy" id="1962131"/>
    <lineage>
        <taxon>Bacteria</taxon>
        <taxon>Bacillati</taxon>
        <taxon>Actinomycetota</taxon>
        <taxon>Actinomycetes</taxon>
        <taxon>Propionibacteriales</taxon>
        <taxon>Propionibacteriaceae</taxon>
        <taxon>Propionibacterium</taxon>
    </lineage>
</organism>
<evidence type="ECO:0000256" key="2">
    <source>
        <dbReference type="SAM" id="Phobius"/>
    </source>
</evidence>
<evidence type="ECO:0000259" key="3">
    <source>
        <dbReference type="PROSITE" id="PS51746"/>
    </source>
</evidence>
<dbReference type="AlphaFoldDB" id="A0A375HZE7"/>
<keyword evidence="2" id="KW-1133">Transmembrane helix</keyword>
<keyword evidence="2" id="KW-0812">Transmembrane</keyword>
<feature type="compositionally biased region" description="Low complexity" evidence="1">
    <location>
        <begin position="469"/>
        <end position="493"/>
    </location>
</feature>
<protein>
    <submittedName>
        <fullName evidence="4">PPM-type phosphatase domain</fullName>
    </submittedName>
</protein>
<feature type="domain" description="PPM-type phosphatase" evidence="3">
    <location>
        <begin position="38"/>
        <end position="268"/>
    </location>
</feature>
<dbReference type="SUPFAM" id="SSF81606">
    <property type="entry name" value="PP2C-like"/>
    <property type="match status" value="1"/>
</dbReference>
<dbReference type="CDD" id="cd00143">
    <property type="entry name" value="PP2Cc"/>
    <property type="match status" value="1"/>
</dbReference>
<feature type="region of interest" description="Disordered" evidence="1">
    <location>
        <begin position="451"/>
        <end position="499"/>
    </location>
</feature>
<dbReference type="InterPro" id="IPR001932">
    <property type="entry name" value="PPM-type_phosphatase-like_dom"/>
</dbReference>
<dbReference type="PANTHER" id="PTHR47992">
    <property type="entry name" value="PROTEIN PHOSPHATASE"/>
    <property type="match status" value="1"/>
</dbReference>